<dbReference type="InterPro" id="IPR036638">
    <property type="entry name" value="HLH_DNA-bd_sf"/>
</dbReference>
<comment type="subcellular location">
    <subcellularLocation>
        <location evidence="1">Nucleus</location>
    </subcellularLocation>
    <subcellularLocation>
        <location evidence="2">Plastid</location>
        <location evidence="2">Chloroplast</location>
    </subcellularLocation>
</comment>
<comment type="function">
    <text evidence="24">Involved in the first step of essential amino acids lysine, threonine, methionine and isoleucine synthesis via the aspartate-family pathway.</text>
</comment>
<evidence type="ECO:0000259" key="28">
    <source>
        <dbReference type="PROSITE" id="PS51671"/>
    </source>
</evidence>
<evidence type="ECO:0000256" key="5">
    <source>
        <dbReference type="ARBA" id="ARBA00005139"/>
    </source>
</evidence>
<evidence type="ECO:0000256" key="25">
    <source>
        <dbReference type="RuleBase" id="RU004249"/>
    </source>
</evidence>
<comment type="similarity">
    <text evidence="6">Belongs to the aspartokinase family.</text>
</comment>
<evidence type="ECO:0000256" key="11">
    <source>
        <dbReference type="ARBA" id="ARBA00022640"/>
    </source>
</evidence>
<organism evidence="29 30">
    <name type="scientific">Malus domestica</name>
    <name type="common">Apple</name>
    <name type="synonym">Pyrus malus</name>
    <dbReference type="NCBI Taxonomy" id="3750"/>
    <lineage>
        <taxon>Eukaryota</taxon>
        <taxon>Viridiplantae</taxon>
        <taxon>Streptophyta</taxon>
        <taxon>Embryophyta</taxon>
        <taxon>Tracheophyta</taxon>
        <taxon>Spermatophyta</taxon>
        <taxon>Magnoliopsida</taxon>
        <taxon>eudicotyledons</taxon>
        <taxon>Gunneridae</taxon>
        <taxon>Pentapetalae</taxon>
        <taxon>rosids</taxon>
        <taxon>fabids</taxon>
        <taxon>Rosales</taxon>
        <taxon>Rosaceae</taxon>
        <taxon>Amygdaloideae</taxon>
        <taxon>Maleae</taxon>
        <taxon>Malus</taxon>
    </lineage>
</organism>
<dbReference type="GO" id="GO:0009570">
    <property type="term" value="C:chloroplast stroma"/>
    <property type="evidence" value="ECO:0007669"/>
    <property type="project" value="TreeGrafter"/>
</dbReference>
<dbReference type="Proteomes" id="UP000290289">
    <property type="component" value="Chromosome 17"/>
</dbReference>
<dbReference type="InterPro" id="IPR001341">
    <property type="entry name" value="Asp_kinase"/>
</dbReference>
<keyword evidence="9" id="KW-0150">Chloroplast</keyword>
<dbReference type="CDD" id="cd04873">
    <property type="entry name" value="ACT_UUR-ACR-like"/>
    <property type="match status" value="1"/>
</dbReference>
<dbReference type="InterPro" id="IPR018042">
    <property type="entry name" value="Aspartate_kinase_CS"/>
</dbReference>
<dbReference type="PROSITE" id="PS50888">
    <property type="entry name" value="BHLH"/>
    <property type="match status" value="1"/>
</dbReference>
<feature type="region of interest" description="Disordered" evidence="26">
    <location>
        <begin position="263"/>
        <end position="286"/>
    </location>
</feature>
<evidence type="ECO:0000256" key="23">
    <source>
        <dbReference type="ARBA" id="ARBA00047872"/>
    </source>
</evidence>
<dbReference type="CDD" id="cd04933">
    <property type="entry name" value="ACT_AK1-AT_1"/>
    <property type="match status" value="1"/>
</dbReference>
<dbReference type="FunFam" id="1.20.120.1320:FF:000001">
    <property type="entry name" value="Aspartokinase"/>
    <property type="match status" value="1"/>
</dbReference>
<dbReference type="AlphaFoldDB" id="A0A498HE06"/>
<evidence type="ECO:0000256" key="26">
    <source>
        <dbReference type="SAM" id="MobiDB-lite"/>
    </source>
</evidence>
<evidence type="ECO:0000256" key="1">
    <source>
        <dbReference type="ARBA" id="ARBA00004123"/>
    </source>
</evidence>
<evidence type="ECO:0000256" key="19">
    <source>
        <dbReference type="ARBA" id="ARBA00023015"/>
    </source>
</evidence>
<dbReference type="PROSITE" id="PS51671">
    <property type="entry name" value="ACT"/>
    <property type="match status" value="1"/>
</dbReference>
<keyword evidence="13" id="KW-0791">Threonine biosynthesis</keyword>
<gene>
    <name evidence="29" type="ORF">DVH24_037472</name>
</gene>
<reference evidence="29 30" key="1">
    <citation type="submission" date="2018-10" db="EMBL/GenBank/DDBJ databases">
        <title>A high-quality apple genome assembly.</title>
        <authorList>
            <person name="Hu J."/>
        </authorList>
    </citation>
    <scope>NUCLEOTIDE SEQUENCE [LARGE SCALE GENOMIC DNA]</scope>
    <source>
        <strain evidence="30">cv. HFTH1</strain>
        <tissue evidence="29">Young leaf</tissue>
    </source>
</reference>
<proteinExistence type="inferred from homology"/>
<dbReference type="UniPathway" id="UPA00034">
    <property type="reaction ID" value="UER00015"/>
</dbReference>
<dbReference type="SUPFAM" id="SSF47459">
    <property type="entry name" value="HLH, helix-loop-helix DNA-binding domain"/>
    <property type="match status" value="1"/>
</dbReference>
<keyword evidence="16" id="KW-0418">Kinase</keyword>
<dbReference type="CDD" id="cd11443">
    <property type="entry name" value="bHLH_AtAMS_like"/>
    <property type="match status" value="1"/>
</dbReference>
<dbReference type="UniPathway" id="UPA00051">
    <property type="reaction ID" value="UER00462"/>
</dbReference>
<evidence type="ECO:0000256" key="16">
    <source>
        <dbReference type="ARBA" id="ARBA00022777"/>
    </source>
</evidence>
<feature type="compositionally biased region" description="Low complexity" evidence="26">
    <location>
        <begin position="303"/>
        <end position="312"/>
    </location>
</feature>
<evidence type="ECO:0000313" key="30">
    <source>
        <dbReference type="Proteomes" id="UP000290289"/>
    </source>
</evidence>
<dbReference type="InterPro" id="IPR054502">
    <property type="entry name" value="bHLH-TF_ACT-like_plant"/>
</dbReference>
<keyword evidence="18" id="KW-0809">Transit peptide</keyword>
<keyword evidence="19" id="KW-0805">Transcription regulation</keyword>
<evidence type="ECO:0000256" key="18">
    <source>
        <dbReference type="ARBA" id="ARBA00022946"/>
    </source>
</evidence>
<keyword evidence="10 25" id="KW-0028">Amino-acid biosynthesis</keyword>
<evidence type="ECO:0000313" key="29">
    <source>
        <dbReference type="EMBL" id="RXH69688.1"/>
    </source>
</evidence>
<evidence type="ECO:0000256" key="20">
    <source>
        <dbReference type="ARBA" id="ARBA00023125"/>
    </source>
</evidence>
<dbReference type="SUPFAM" id="SSF53633">
    <property type="entry name" value="Carbamate kinase-like"/>
    <property type="match status" value="1"/>
</dbReference>
<evidence type="ECO:0000256" key="22">
    <source>
        <dbReference type="ARBA" id="ARBA00023242"/>
    </source>
</evidence>
<dbReference type="PANTHER" id="PTHR21499">
    <property type="entry name" value="ASPARTATE KINASE"/>
    <property type="match status" value="1"/>
</dbReference>
<dbReference type="SUPFAM" id="SSF55021">
    <property type="entry name" value="ACT-like"/>
    <property type="match status" value="2"/>
</dbReference>
<comment type="pathway">
    <text evidence="4 25">Amino-acid biosynthesis; L-methionine biosynthesis via de novo pathway; L-homoserine from L-aspartate: step 1/3.</text>
</comment>
<evidence type="ECO:0000256" key="9">
    <source>
        <dbReference type="ARBA" id="ARBA00022528"/>
    </source>
</evidence>
<dbReference type="Gene3D" id="4.10.280.10">
    <property type="entry name" value="Helix-loop-helix DNA-binding domain"/>
    <property type="match status" value="1"/>
</dbReference>
<dbReference type="InterPro" id="IPR011598">
    <property type="entry name" value="bHLH_dom"/>
</dbReference>
<name>A0A498HE06_MALDO</name>
<dbReference type="FunFam" id="4.10.280.10:FF:000066">
    <property type="entry name" value="BHLH transcription factor"/>
    <property type="match status" value="1"/>
</dbReference>
<keyword evidence="22" id="KW-0539">Nucleus</keyword>
<evidence type="ECO:0000256" key="3">
    <source>
        <dbReference type="ARBA" id="ARBA00004766"/>
    </source>
</evidence>
<sequence>MLPMSSGAACMGGDEHDAASWTRNNNNNEAEPRRNDQDSSLGVSFSNVKLMLEGDWYTNNILSNPAQDLHTFSSTQASETTFAPLQPNDSSASCSPSQAFSIDSSQPSQQFLPPKSCFSSLLNVVCSNPLDSSFDLSCDAGFLGSFQGNQPSKSSLLMGFTALNSHSQMGTPEFSSSAEFPASRLLPVTDNANILDGDFGFEGFDGSAGAQLLNGAKLLFPPMGAQPTLFQKRRQNSGGDGADKLGNLEISAPRYGGLVENLEKKRRNEEGEVEEESLDVSGLNYDSNDFNEHSQVEVEDNAKNGGNNSNANCTVTGVEGGDRKGKKKGLPAKNLMAERRRRKKLNDRLYMLRSVVPKISKMDRASILGDAIDYLKELLQRINDLHNELDSAPPSSLLPPSTSFHPLTPPPSTLPCRVKEELCPSSLPSPKTQPKVEVRVREGRTVNIHMFCARRPGLFLSTMRALDNLDLDIQQAVISCFNGFALDVFRAEQCMENQFLPEQIKALLLDSAGFHNMMILNFSIFKSPTSHVLSAASRFLTKMETALHFSRVKTLCPASPERSLRFKQPLWSQSLRFATGVASSNGFFASAKSFSCTSRVLRVSCEGGIADVLEKKQTDNQSLGDNEKQLTCVMKFGGSSVATAERMREVADLILSFPQERPVIVLSAMGKTTNKLLLAGEKAVTCGVTNVSMIDELSFIKELHLRTVEELGVDSSIISSHLEELEQLLKGIAMMKELTLRTKDYLVSFGECMSTRLFAAYLNKIGVKARQYDAFEIGFITTDDFTNADILEATYPAVAKRVQGDWICDPAIPIVTGFLGKVSLLANFNMYSVFEKVQLLTPLTLFFWLQGWKSCAVTTLGRGGSDLTATTLGKALGLREIQVWKDVDGVLTCDPNIYPRAEPVPYLTFEEAAELAYFGAQVLHPQSMRPAREADIPVRVKNSYNPNAPGTVITHARDMSKAVLTSIVLKRNVTMLDIVSTRMLGQYGFLAKVFTTFEDLGISVDVVATSEVSISLTLDPSKLWSRELIQQASELDHVVEELEKIAVVNLLQHRSIISLIGNVQRSSLILEKAFQVLRTIGVNVQMISQGASKVNISLVVNDNEAEQCVRALHQAFFGNDLFEVERGSKNGSVLVSEQH</sequence>
<keyword evidence="21" id="KW-0804">Transcription</keyword>
<feature type="region of interest" description="Disordered" evidence="26">
    <location>
        <begin position="390"/>
        <end position="409"/>
    </location>
</feature>
<dbReference type="InterPro" id="IPR001048">
    <property type="entry name" value="Asp/Glu/Uridylate_kinase"/>
</dbReference>
<comment type="catalytic activity">
    <reaction evidence="23">
        <text>L-aspartate + ATP = 4-phospho-L-aspartate + ADP</text>
        <dbReference type="Rhea" id="RHEA:23776"/>
        <dbReference type="ChEBI" id="CHEBI:29991"/>
        <dbReference type="ChEBI" id="CHEBI:30616"/>
        <dbReference type="ChEBI" id="CHEBI:57535"/>
        <dbReference type="ChEBI" id="CHEBI:456216"/>
        <dbReference type="EC" id="2.7.2.4"/>
    </reaction>
</comment>
<evidence type="ECO:0000256" key="21">
    <source>
        <dbReference type="ARBA" id="ARBA00023163"/>
    </source>
</evidence>
<dbReference type="InterPro" id="IPR036393">
    <property type="entry name" value="AceGlu_kinase-like_sf"/>
</dbReference>
<feature type="domain" description="ACT" evidence="28">
    <location>
        <begin position="978"/>
        <end position="1058"/>
    </location>
</feature>
<comment type="pathway">
    <text evidence="5 25">Amino-acid biosynthesis; L-threonine biosynthesis; L-threonine from L-aspartate: step 1/5.</text>
</comment>
<evidence type="ECO:0000256" key="12">
    <source>
        <dbReference type="ARBA" id="ARBA00022679"/>
    </source>
</evidence>
<keyword evidence="14" id="KW-0677">Repeat</keyword>
<evidence type="ECO:0000256" key="6">
    <source>
        <dbReference type="ARBA" id="ARBA00010122"/>
    </source>
</evidence>
<dbReference type="CDD" id="cd04244">
    <property type="entry name" value="AAK_AK-LysC-like"/>
    <property type="match status" value="1"/>
</dbReference>
<dbReference type="InterPro" id="IPR054352">
    <property type="entry name" value="ACT_Aspartokinase"/>
</dbReference>
<dbReference type="EMBL" id="RDQH01000343">
    <property type="protein sequence ID" value="RXH69688.1"/>
    <property type="molecule type" value="Genomic_DNA"/>
</dbReference>
<feature type="region of interest" description="Disordered" evidence="26">
    <location>
        <begin position="300"/>
        <end position="329"/>
    </location>
</feature>
<dbReference type="EC" id="2.7.2.4" evidence="7"/>
<evidence type="ECO:0000256" key="15">
    <source>
        <dbReference type="ARBA" id="ARBA00022741"/>
    </source>
</evidence>
<dbReference type="GO" id="GO:0009088">
    <property type="term" value="P:threonine biosynthetic process"/>
    <property type="evidence" value="ECO:0007669"/>
    <property type="project" value="UniProtKB-UniPathway"/>
</dbReference>
<dbReference type="InterPro" id="IPR045865">
    <property type="entry name" value="ACT-like_dom_sf"/>
</dbReference>
<feature type="compositionally biased region" description="Low complexity" evidence="26">
    <location>
        <begin position="90"/>
        <end position="101"/>
    </location>
</feature>
<evidence type="ECO:0000256" key="4">
    <source>
        <dbReference type="ARBA" id="ARBA00004986"/>
    </source>
</evidence>
<dbReference type="InterPro" id="IPR047896">
    <property type="entry name" value="AK1_ACT_1"/>
</dbReference>
<keyword evidence="17" id="KW-0067">ATP-binding</keyword>
<evidence type="ECO:0000256" key="14">
    <source>
        <dbReference type="ARBA" id="ARBA00022737"/>
    </source>
</evidence>
<keyword evidence="15" id="KW-0547">Nucleotide-binding</keyword>
<evidence type="ECO:0000259" key="27">
    <source>
        <dbReference type="PROSITE" id="PS50888"/>
    </source>
</evidence>
<keyword evidence="8" id="KW-0217">Developmental protein</keyword>
<evidence type="ECO:0000256" key="10">
    <source>
        <dbReference type="ARBA" id="ARBA00022605"/>
    </source>
</evidence>
<keyword evidence="30" id="KW-1185">Reference proteome</keyword>
<dbReference type="GO" id="GO:0009089">
    <property type="term" value="P:lysine biosynthetic process via diaminopimelate"/>
    <property type="evidence" value="ECO:0007669"/>
    <property type="project" value="UniProtKB-UniPathway"/>
</dbReference>
<dbReference type="NCBIfam" id="TIGR00657">
    <property type="entry name" value="asp_kinases"/>
    <property type="match status" value="1"/>
</dbReference>
<dbReference type="GO" id="GO:0080090">
    <property type="term" value="P:regulation of primary metabolic process"/>
    <property type="evidence" value="ECO:0007669"/>
    <property type="project" value="UniProtKB-ARBA"/>
</dbReference>
<comment type="caution">
    <text evidence="29">The sequence shown here is derived from an EMBL/GenBank/DDBJ whole genome shotgun (WGS) entry which is preliminary data.</text>
</comment>
<dbReference type="InterPro" id="IPR002912">
    <property type="entry name" value="ACT_dom"/>
</dbReference>
<feature type="region of interest" description="Disordered" evidence="26">
    <location>
        <begin position="81"/>
        <end position="107"/>
    </location>
</feature>
<dbReference type="GO" id="GO:0003677">
    <property type="term" value="F:DNA binding"/>
    <property type="evidence" value="ECO:0007669"/>
    <property type="project" value="UniProtKB-KW"/>
</dbReference>
<dbReference type="FunFam" id="3.30.70.260:FF:000020">
    <property type="entry name" value="Aspartokinase 1"/>
    <property type="match status" value="1"/>
</dbReference>
<evidence type="ECO:0000256" key="7">
    <source>
        <dbReference type="ARBA" id="ARBA00013059"/>
    </source>
</evidence>
<dbReference type="Gene3D" id="3.40.1160.10">
    <property type="entry name" value="Acetylglutamate kinase-like"/>
    <property type="match status" value="1"/>
</dbReference>
<dbReference type="Gene3D" id="3.30.70.260">
    <property type="match status" value="2"/>
</dbReference>
<dbReference type="GO" id="GO:0009090">
    <property type="term" value="P:homoserine biosynthetic process"/>
    <property type="evidence" value="ECO:0007669"/>
    <property type="project" value="TreeGrafter"/>
</dbReference>
<protein>
    <recommendedName>
        <fullName evidence="7">aspartate kinase</fullName>
        <ecNumber evidence="7">2.7.2.4</ecNumber>
    </recommendedName>
</protein>
<dbReference type="GO" id="GO:0046983">
    <property type="term" value="F:protein dimerization activity"/>
    <property type="evidence" value="ECO:0007669"/>
    <property type="project" value="InterPro"/>
</dbReference>
<dbReference type="PROSITE" id="PS00324">
    <property type="entry name" value="ASPARTOKINASE"/>
    <property type="match status" value="1"/>
</dbReference>
<dbReference type="STRING" id="3750.A0A498HE06"/>
<keyword evidence="20" id="KW-0238">DNA-binding</keyword>
<dbReference type="Pfam" id="PF22754">
    <property type="entry name" value="bHLH-TF_ACT-like_plant"/>
    <property type="match status" value="1"/>
</dbReference>
<evidence type="ECO:0000256" key="24">
    <source>
        <dbReference type="ARBA" id="ARBA00056387"/>
    </source>
</evidence>
<dbReference type="GO" id="GO:0005634">
    <property type="term" value="C:nucleus"/>
    <property type="evidence" value="ECO:0007669"/>
    <property type="project" value="UniProtKB-SubCell"/>
</dbReference>
<comment type="pathway">
    <text evidence="3 25">Amino-acid biosynthesis; L-lysine biosynthesis via DAP pathway; (S)-tetrahydrodipicolinate from L-aspartate: step 1/4.</text>
</comment>
<feature type="domain" description="BHLH" evidence="27">
    <location>
        <begin position="329"/>
        <end position="378"/>
    </location>
</feature>
<evidence type="ECO:0000256" key="17">
    <source>
        <dbReference type="ARBA" id="ARBA00022840"/>
    </source>
</evidence>
<dbReference type="InterPro" id="IPR041746">
    <property type="entry name" value="AK-LysC-like"/>
</dbReference>
<dbReference type="GO" id="GO:0004072">
    <property type="term" value="F:aspartate kinase activity"/>
    <property type="evidence" value="ECO:0007669"/>
    <property type="project" value="UniProtKB-EC"/>
</dbReference>
<keyword evidence="11" id="KW-0934">Plastid</keyword>
<evidence type="ECO:0000256" key="2">
    <source>
        <dbReference type="ARBA" id="ARBA00004229"/>
    </source>
</evidence>
<dbReference type="UniPathway" id="UPA00050">
    <property type="reaction ID" value="UER00461"/>
</dbReference>
<evidence type="ECO:0000256" key="8">
    <source>
        <dbReference type="ARBA" id="ARBA00022473"/>
    </source>
</evidence>
<feature type="compositionally biased region" description="Low complexity" evidence="26">
    <location>
        <begin position="393"/>
        <end position="406"/>
    </location>
</feature>
<dbReference type="SMART" id="SM00353">
    <property type="entry name" value="HLH"/>
    <property type="match status" value="1"/>
</dbReference>
<dbReference type="GO" id="GO:0005829">
    <property type="term" value="C:cytosol"/>
    <property type="evidence" value="ECO:0007669"/>
    <property type="project" value="TreeGrafter"/>
</dbReference>
<keyword evidence="12" id="KW-0808">Transferase</keyword>
<dbReference type="PANTHER" id="PTHR21499:SF59">
    <property type="entry name" value="ASPARTOKINASE"/>
    <property type="match status" value="1"/>
</dbReference>
<dbReference type="Gene3D" id="1.20.120.1320">
    <property type="entry name" value="Aspartokinase, catalytic domain"/>
    <property type="match status" value="1"/>
</dbReference>
<accession>A0A498HE06</accession>
<dbReference type="InterPro" id="IPR042199">
    <property type="entry name" value="AsparK_Bifunc_asparK/hSer_DH"/>
</dbReference>
<dbReference type="Pfam" id="PF00696">
    <property type="entry name" value="AA_kinase"/>
    <property type="match status" value="2"/>
</dbReference>
<evidence type="ECO:0000256" key="13">
    <source>
        <dbReference type="ARBA" id="ARBA00022697"/>
    </source>
</evidence>
<dbReference type="GO" id="GO:0005524">
    <property type="term" value="F:ATP binding"/>
    <property type="evidence" value="ECO:0007669"/>
    <property type="project" value="UniProtKB-KW"/>
</dbReference>
<dbReference type="Pfam" id="PF22468">
    <property type="entry name" value="ACT_9"/>
    <property type="match status" value="1"/>
</dbReference>
<dbReference type="Pfam" id="PF00010">
    <property type="entry name" value="HLH"/>
    <property type="match status" value="1"/>
</dbReference>
<dbReference type="FunFam" id="3.30.70.260:FF:000016">
    <property type="entry name" value="Aspartokinase"/>
    <property type="match status" value="1"/>
</dbReference>
<feature type="region of interest" description="Disordered" evidence="26">
    <location>
        <begin position="1"/>
        <end position="40"/>
    </location>
</feature>